<evidence type="ECO:0000313" key="2">
    <source>
        <dbReference type="EMBL" id="PON88441.1"/>
    </source>
</evidence>
<feature type="region of interest" description="Disordered" evidence="1">
    <location>
        <begin position="81"/>
        <end position="102"/>
    </location>
</feature>
<sequence length="102" mass="11821">FFRLNEIERVCMRPLVKLVWEIASQQNIYDLFSLGFNIENMSTVPLHLHPTQQVLPKSYIHIIQASITHSYLHPFILHKVKPPPKSRSQKTTTRAGKTTCIP</sequence>
<evidence type="ECO:0000313" key="3">
    <source>
        <dbReference type="Proteomes" id="UP000237000"/>
    </source>
</evidence>
<name>A0A2P5ESB8_TREOI</name>
<organism evidence="2 3">
    <name type="scientific">Trema orientale</name>
    <name type="common">Charcoal tree</name>
    <name type="synonym">Celtis orientalis</name>
    <dbReference type="NCBI Taxonomy" id="63057"/>
    <lineage>
        <taxon>Eukaryota</taxon>
        <taxon>Viridiplantae</taxon>
        <taxon>Streptophyta</taxon>
        <taxon>Embryophyta</taxon>
        <taxon>Tracheophyta</taxon>
        <taxon>Spermatophyta</taxon>
        <taxon>Magnoliopsida</taxon>
        <taxon>eudicotyledons</taxon>
        <taxon>Gunneridae</taxon>
        <taxon>Pentapetalae</taxon>
        <taxon>rosids</taxon>
        <taxon>fabids</taxon>
        <taxon>Rosales</taxon>
        <taxon>Cannabaceae</taxon>
        <taxon>Trema</taxon>
    </lineage>
</organism>
<feature type="compositionally biased region" description="Polar residues" evidence="1">
    <location>
        <begin position="89"/>
        <end position="102"/>
    </location>
</feature>
<comment type="caution">
    <text evidence="2">The sequence shown here is derived from an EMBL/GenBank/DDBJ whole genome shotgun (WGS) entry which is preliminary data.</text>
</comment>
<dbReference type="EMBL" id="JXTC01000106">
    <property type="protein sequence ID" value="PON88441.1"/>
    <property type="molecule type" value="Genomic_DNA"/>
</dbReference>
<keyword evidence="3" id="KW-1185">Reference proteome</keyword>
<dbReference type="AlphaFoldDB" id="A0A2P5ESB8"/>
<protein>
    <submittedName>
        <fullName evidence="2">Uncharacterized protein</fullName>
    </submittedName>
</protein>
<proteinExistence type="predicted"/>
<dbReference type="InParanoid" id="A0A2P5ESB8"/>
<gene>
    <name evidence="2" type="ORF">TorRG33x02_158070</name>
</gene>
<evidence type="ECO:0000256" key="1">
    <source>
        <dbReference type="SAM" id="MobiDB-lite"/>
    </source>
</evidence>
<dbReference type="Proteomes" id="UP000237000">
    <property type="component" value="Unassembled WGS sequence"/>
</dbReference>
<reference evidence="3" key="1">
    <citation type="submission" date="2016-06" db="EMBL/GenBank/DDBJ databases">
        <title>Parallel loss of symbiosis genes in relatives of nitrogen-fixing non-legume Parasponia.</title>
        <authorList>
            <person name="Van Velzen R."/>
            <person name="Holmer R."/>
            <person name="Bu F."/>
            <person name="Rutten L."/>
            <person name="Van Zeijl A."/>
            <person name="Liu W."/>
            <person name="Santuari L."/>
            <person name="Cao Q."/>
            <person name="Sharma T."/>
            <person name="Shen D."/>
            <person name="Roswanjaya Y."/>
            <person name="Wardhani T."/>
            <person name="Kalhor M.S."/>
            <person name="Jansen J."/>
            <person name="Van den Hoogen J."/>
            <person name="Gungor B."/>
            <person name="Hartog M."/>
            <person name="Hontelez J."/>
            <person name="Verver J."/>
            <person name="Yang W.-C."/>
            <person name="Schijlen E."/>
            <person name="Repin R."/>
            <person name="Schilthuizen M."/>
            <person name="Schranz E."/>
            <person name="Heidstra R."/>
            <person name="Miyata K."/>
            <person name="Fedorova E."/>
            <person name="Kohlen W."/>
            <person name="Bisseling T."/>
            <person name="Smit S."/>
            <person name="Geurts R."/>
        </authorList>
    </citation>
    <scope>NUCLEOTIDE SEQUENCE [LARGE SCALE GENOMIC DNA]</scope>
    <source>
        <strain evidence="3">cv. RG33-2</strain>
    </source>
</reference>
<feature type="non-terminal residue" evidence="2">
    <location>
        <position position="1"/>
    </location>
</feature>
<accession>A0A2P5ESB8</accession>